<evidence type="ECO:0000313" key="1">
    <source>
        <dbReference type="EMBL" id="SFF44455.1"/>
    </source>
</evidence>
<protein>
    <submittedName>
        <fullName evidence="1">Uncharacterized protein</fullName>
    </submittedName>
</protein>
<keyword evidence="2" id="KW-1185">Reference proteome</keyword>
<sequence length="86" mass="9680">MNFGGIEGLHGIDLRPELRLLAEALDGDRIAVVIDVQHRPWWASIASTEGVELFAEAEAIEEPHERGIAAEKILRALEDRLREKLR</sequence>
<proteinExistence type="predicted"/>
<reference evidence="2" key="1">
    <citation type="submission" date="2016-10" db="EMBL/GenBank/DDBJ databases">
        <authorList>
            <person name="Varghese N."/>
            <person name="Submissions S."/>
        </authorList>
    </citation>
    <scope>NUCLEOTIDE SEQUENCE [LARGE SCALE GENOMIC DNA]</scope>
    <source>
        <strain evidence="2">ATCC 25963</strain>
    </source>
</reference>
<dbReference type="Proteomes" id="UP000199400">
    <property type="component" value="Unassembled WGS sequence"/>
</dbReference>
<dbReference type="EMBL" id="FOMX01000077">
    <property type="protein sequence ID" value="SFF44455.1"/>
    <property type="molecule type" value="Genomic_DNA"/>
</dbReference>
<dbReference type="STRING" id="54.SAMN02745121_08892"/>
<evidence type="ECO:0000313" key="2">
    <source>
        <dbReference type="Proteomes" id="UP000199400"/>
    </source>
</evidence>
<dbReference type="RefSeq" id="WP_096327531.1">
    <property type="nucleotide sequence ID" value="NZ_FOMX01000077.1"/>
</dbReference>
<name>A0A1I2IQ72_9BACT</name>
<gene>
    <name evidence="1" type="ORF">SAMN02745121_08892</name>
</gene>
<organism evidence="1 2">
    <name type="scientific">Nannocystis exedens</name>
    <dbReference type="NCBI Taxonomy" id="54"/>
    <lineage>
        <taxon>Bacteria</taxon>
        <taxon>Pseudomonadati</taxon>
        <taxon>Myxococcota</taxon>
        <taxon>Polyangia</taxon>
        <taxon>Nannocystales</taxon>
        <taxon>Nannocystaceae</taxon>
        <taxon>Nannocystis</taxon>
    </lineage>
</organism>
<accession>A0A1I2IQ72</accession>
<dbReference type="AlphaFoldDB" id="A0A1I2IQ72"/>